<keyword evidence="7" id="KW-0503">Monooxygenase</keyword>
<dbReference type="GO" id="GO:0005506">
    <property type="term" value="F:iron ion binding"/>
    <property type="evidence" value="ECO:0007669"/>
    <property type="project" value="InterPro"/>
</dbReference>
<reference evidence="9" key="1">
    <citation type="journal article" date="2020" name="Stud. Mycol.">
        <title>101 Dothideomycetes genomes: a test case for predicting lifestyles and emergence of pathogens.</title>
        <authorList>
            <person name="Haridas S."/>
            <person name="Albert R."/>
            <person name="Binder M."/>
            <person name="Bloem J."/>
            <person name="Labutti K."/>
            <person name="Salamov A."/>
            <person name="Andreopoulos B."/>
            <person name="Baker S."/>
            <person name="Barry K."/>
            <person name="Bills G."/>
            <person name="Bluhm B."/>
            <person name="Cannon C."/>
            <person name="Castanera R."/>
            <person name="Culley D."/>
            <person name="Daum C."/>
            <person name="Ezra D."/>
            <person name="Gonzalez J."/>
            <person name="Henrissat B."/>
            <person name="Kuo A."/>
            <person name="Liang C."/>
            <person name="Lipzen A."/>
            <person name="Lutzoni F."/>
            <person name="Magnuson J."/>
            <person name="Mondo S."/>
            <person name="Nolan M."/>
            <person name="Ohm R."/>
            <person name="Pangilinan J."/>
            <person name="Park H.-J."/>
            <person name="Ramirez L."/>
            <person name="Alfaro M."/>
            <person name="Sun H."/>
            <person name="Tritt A."/>
            <person name="Yoshinaga Y."/>
            <person name="Zwiers L.-H."/>
            <person name="Turgeon B."/>
            <person name="Goodwin S."/>
            <person name="Spatafora J."/>
            <person name="Crous P."/>
            <person name="Grigoriev I."/>
        </authorList>
    </citation>
    <scope>NUCLEOTIDE SEQUENCE</scope>
    <source>
        <strain evidence="9">CBS 107.79</strain>
    </source>
</reference>
<keyword evidence="4" id="KW-0479">Metal-binding</keyword>
<proteinExistence type="predicted"/>
<evidence type="ECO:0000256" key="2">
    <source>
        <dbReference type="ARBA" id="ARBA00005179"/>
    </source>
</evidence>
<dbReference type="Proteomes" id="UP000800036">
    <property type="component" value="Unassembled WGS sequence"/>
</dbReference>
<dbReference type="AlphaFoldDB" id="A0A6A5VF27"/>
<dbReference type="PANTHER" id="PTHR24305">
    <property type="entry name" value="CYTOCHROME P450"/>
    <property type="match status" value="1"/>
</dbReference>
<evidence type="ECO:0000256" key="5">
    <source>
        <dbReference type="ARBA" id="ARBA00023002"/>
    </source>
</evidence>
<dbReference type="GO" id="GO:0004497">
    <property type="term" value="F:monooxygenase activity"/>
    <property type="evidence" value="ECO:0007669"/>
    <property type="project" value="UniProtKB-KW"/>
</dbReference>
<keyword evidence="8" id="KW-1133">Transmembrane helix</keyword>
<keyword evidence="8" id="KW-0812">Transmembrane</keyword>
<comment type="pathway">
    <text evidence="2">Secondary metabolite biosynthesis.</text>
</comment>
<evidence type="ECO:0000256" key="6">
    <source>
        <dbReference type="ARBA" id="ARBA00023004"/>
    </source>
</evidence>
<dbReference type="OrthoDB" id="10029320at2759"/>
<keyword evidence="3" id="KW-0349">Heme</keyword>
<dbReference type="EMBL" id="ML976670">
    <property type="protein sequence ID" value="KAF1975398.1"/>
    <property type="molecule type" value="Genomic_DNA"/>
</dbReference>
<name>A0A6A5VF27_9PLEO</name>
<evidence type="ECO:0000256" key="3">
    <source>
        <dbReference type="ARBA" id="ARBA00022617"/>
    </source>
</evidence>
<keyword evidence="5" id="KW-0560">Oxidoreductase</keyword>
<evidence type="ECO:0000256" key="8">
    <source>
        <dbReference type="SAM" id="Phobius"/>
    </source>
</evidence>
<evidence type="ECO:0000256" key="7">
    <source>
        <dbReference type="ARBA" id="ARBA00023033"/>
    </source>
</evidence>
<dbReference type="Gene3D" id="1.10.630.10">
    <property type="entry name" value="Cytochrome P450"/>
    <property type="match status" value="2"/>
</dbReference>
<comment type="cofactor">
    <cofactor evidence="1">
        <name>heme</name>
        <dbReference type="ChEBI" id="CHEBI:30413"/>
    </cofactor>
</comment>
<sequence>MDFFTAHPTIIAILVLILGWLTKSIISLARHRRRMSKMPGPPHDPTFGRMLSLNAITSTLPRRVHLHAFGLHLQRAYALGPVFYTDTVPLEKPLIWVSSTNLSASISADPTLHKTDRYHDTIAPLAGTTNMPISEGAVWKAQRAAFNPGFSVKHLMEEVPRLLDIFAAHGRCVPHGGGSDEGDDVIGKIVLDHELGCFRSENAFVKAMRGVLEGMRDSQSLDLAHRWHPVRPWAMWWYKREMERYVGEIIDERVRTRETSDDALAGSGKGGRKKTGVDLALQAYCKAHGRNGSSNTAKLDPKARQGVVDNILILNTDALEKVRAEMDDVFGAGVSAVEKIREDPYAFNKCEYALAVIKETLRLWPPGSTIRDRRKGYFIKDPVSGEMLSTEGCLRIVLALTIHEFDITAAFGELGKLEGDGTIWTSFGASKSGVQECYGERMYQVLWAAGKPVEGMPARVRRGAWKGEGGV</sequence>
<evidence type="ECO:0000313" key="9">
    <source>
        <dbReference type="EMBL" id="KAF1975398.1"/>
    </source>
</evidence>
<evidence type="ECO:0000313" key="10">
    <source>
        <dbReference type="Proteomes" id="UP000800036"/>
    </source>
</evidence>
<dbReference type="PANTHER" id="PTHR24305:SF107">
    <property type="entry name" value="P450, PUTATIVE (EUROFUNG)-RELATED"/>
    <property type="match status" value="1"/>
</dbReference>
<keyword evidence="6" id="KW-0408">Iron</keyword>
<keyword evidence="10" id="KW-1185">Reference proteome</keyword>
<dbReference type="GO" id="GO:0016705">
    <property type="term" value="F:oxidoreductase activity, acting on paired donors, with incorporation or reduction of molecular oxygen"/>
    <property type="evidence" value="ECO:0007669"/>
    <property type="project" value="InterPro"/>
</dbReference>
<dbReference type="InterPro" id="IPR050121">
    <property type="entry name" value="Cytochrome_P450_monoxygenase"/>
</dbReference>
<evidence type="ECO:0000256" key="1">
    <source>
        <dbReference type="ARBA" id="ARBA00001971"/>
    </source>
</evidence>
<protein>
    <submittedName>
        <fullName evidence="9">Cytochrome P450</fullName>
    </submittedName>
</protein>
<feature type="transmembrane region" description="Helical" evidence="8">
    <location>
        <begin position="6"/>
        <end position="29"/>
    </location>
</feature>
<gene>
    <name evidence="9" type="ORF">BU23DRAFT_566540</name>
</gene>
<keyword evidence="8" id="KW-0472">Membrane</keyword>
<organism evidence="9 10">
    <name type="scientific">Bimuria novae-zelandiae CBS 107.79</name>
    <dbReference type="NCBI Taxonomy" id="1447943"/>
    <lineage>
        <taxon>Eukaryota</taxon>
        <taxon>Fungi</taxon>
        <taxon>Dikarya</taxon>
        <taxon>Ascomycota</taxon>
        <taxon>Pezizomycotina</taxon>
        <taxon>Dothideomycetes</taxon>
        <taxon>Pleosporomycetidae</taxon>
        <taxon>Pleosporales</taxon>
        <taxon>Massarineae</taxon>
        <taxon>Didymosphaeriaceae</taxon>
        <taxon>Bimuria</taxon>
    </lineage>
</organism>
<dbReference type="InterPro" id="IPR036396">
    <property type="entry name" value="Cyt_P450_sf"/>
</dbReference>
<accession>A0A6A5VF27</accession>
<dbReference type="GO" id="GO:0020037">
    <property type="term" value="F:heme binding"/>
    <property type="evidence" value="ECO:0007669"/>
    <property type="project" value="InterPro"/>
</dbReference>
<dbReference type="SUPFAM" id="SSF48264">
    <property type="entry name" value="Cytochrome P450"/>
    <property type="match status" value="1"/>
</dbReference>
<evidence type="ECO:0000256" key="4">
    <source>
        <dbReference type="ARBA" id="ARBA00022723"/>
    </source>
</evidence>